<evidence type="ECO:0000313" key="2">
    <source>
        <dbReference type="Proteomes" id="UP000749559"/>
    </source>
</evidence>
<dbReference type="Proteomes" id="UP000749559">
    <property type="component" value="Unassembled WGS sequence"/>
</dbReference>
<dbReference type="EMBL" id="CAIIXF020000011">
    <property type="protein sequence ID" value="CAH1799475.1"/>
    <property type="molecule type" value="Genomic_DNA"/>
</dbReference>
<keyword evidence="2" id="KW-1185">Reference proteome</keyword>
<organism evidence="1 2">
    <name type="scientific">Owenia fusiformis</name>
    <name type="common">Polychaete worm</name>
    <dbReference type="NCBI Taxonomy" id="6347"/>
    <lineage>
        <taxon>Eukaryota</taxon>
        <taxon>Metazoa</taxon>
        <taxon>Spiralia</taxon>
        <taxon>Lophotrochozoa</taxon>
        <taxon>Annelida</taxon>
        <taxon>Polychaeta</taxon>
        <taxon>Sedentaria</taxon>
        <taxon>Canalipalpata</taxon>
        <taxon>Sabellida</taxon>
        <taxon>Oweniida</taxon>
        <taxon>Oweniidae</taxon>
        <taxon>Owenia</taxon>
    </lineage>
</organism>
<protein>
    <submittedName>
        <fullName evidence="1">Uncharacterized protein</fullName>
    </submittedName>
</protein>
<dbReference type="AlphaFoldDB" id="A0A8S4Q1E3"/>
<comment type="caution">
    <text evidence="1">The sequence shown here is derived from an EMBL/GenBank/DDBJ whole genome shotgun (WGS) entry which is preliminary data.</text>
</comment>
<sequence>MSYLELLEQLYLSSQDISDIFPDIYQTADLFPDIYESVDLFQDINQTLELFLDTKNQAWEELFRHTLKLKVRSPGRTRRSPKINVLNPYLASEIESFPKRIIEQFGDKVKDKQQNTKLKIRTEQLEDKVPYQRPLLFKLFF</sequence>
<evidence type="ECO:0000313" key="1">
    <source>
        <dbReference type="EMBL" id="CAH1799475.1"/>
    </source>
</evidence>
<proteinExistence type="predicted"/>
<accession>A0A8S4Q1E3</accession>
<gene>
    <name evidence="1" type="ORF">OFUS_LOCUS23484</name>
</gene>
<reference evidence="1" key="1">
    <citation type="submission" date="2022-03" db="EMBL/GenBank/DDBJ databases">
        <authorList>
            <person name="Martin C."/>
        </authorList>
    </citation>
    <scope>NUCLEOTIDE SEQUENCE</scope>
</reference>
<name>A0A8S4Q1E3_OWEFU</name>